<protein>
    <submittedName>
        <fullName evidence="1">Uncharacterized protein</fullName>
    </submittedName>
</protein>
<name>A0A0F9QQT7_9ZZZZ</name>
<organism evidence="1">
    <name type="scientific">marine sediment metagenome</name>
    <dbReference type="NCBI Taxonomy" id="412755"/>
    <lineage>
        <taxon>unclassified sequences</taxon>
        <taxon>metagenomes</taxon>
        <taxon>ecological metagenomes</taxon>
    </lineage>
</organism>
<comment type="caution">
    <text evidence="1">The sequence shown here is derived from an EMBL/GenBank/DDBJ whole genome shotgun (WGS) entry which is preliminary data.</text>
</comment>
<dbReference type="AlphaFoldDB" id="A0A0F9QQT7"/>
<evidence type="ECO:0000313" key="1">
    <source>
        <dbReference type="EMBL" id="KKN46570.1"/>
    </source>
</evidence>
<gene>
    <name evidence="1" type="ORF">LCGC14_0671660</name>
</gene>
<dbReference type="EMBL" id="LAZR01001323">
    <property type="protein sequence ID" value="KKN46570.1"/>
    <property type="molecule type" value="Genomic_DNA"/>
</dbReference>
<reference evidence="1" key="1">
    <citation type="journal article" date="2015" name="Nature">
        <title>Complex archaea that bridge the gap between prokaryotes and eukaryotes.</title>
        <authorList>
            <person name="Spang A."/>
            <person name="Saw J.H."/>
            <person name="Jorgensen S.L."/>
            <person name="Zaremba-Niedzwiedzka K."/>
            <person name="Martijn J."/>
            <person name="Lind A.E."/>
            <person name="van Eijk R."/>
            <person name="Schleper C."/>
            <person name="Guy L."/>
            <person name="Ettema T.J."/>
        </authorList>
    </citation>
    <scope>NUCLEOTIDE SEQUENCE</scope>
</reference>
<proteinExistence type="predicted"/>
<accession>A0A0F9QQT7</accession>
<sequence length="68" mass="7480">MTLFEVAILEAPTKKQIEDEGIQERLVFGPQAIIARDAQSAGIAAVLDSPSEIKVEKSRMRVLVRPFA</sequence>